<feature type="region of interest" description="Disordered" evidence="1">
    <location>
        <begin position="2227"/>
        <end position="2250"/>
    </location>
</feature>
<organism evidence="2 3">
    <name type="scientific">Bodo saltans</name>
    <name type="common">Flagellated protozoan</name>
    <dbReference type="NCBI Taxonomy" id="75058"/>
    <lineage>
        <taxon>Eukaryota</taxon>
        <taxon>Discoba</taxon>
        <taxon>Euglenozoa</taxon>
        <taxon>Kinetoplastea</taxon>
        <taxon>Metakinetoplastina</taxon>
        <taxon>Eubodonida</taxon>
        <taxon>Bodonidae</taxon>
        <taxon>Bodo</taxon>
    </lineage>
</organism>
<evidence type="ECO:0000256" key="1">
    <source>
        <dbReference type="SAM" id="MobiDB-lite"/>
    </source>
</evidence>
<name>A0A0S4KH17_BODSA</name>
<dbReference type="SUPFAM" id="SSF52540">
    <property type="entry name" value="P-loop containing nucleoside triphosphate hydrolases"/>
    <property type="match status" value="1"/>
</dbReference>
<dbReference type="EMBL" id="CYKH01000053">
    <property type="protein sequence ID" value="CUI11139.1"/>
    <property type="molecule type" value="Genomic_DNA"/>
</dbReference>
<keyword evidence="3" id="KW-1185">Reference proteome</keyword>
<accession>A0A0S4KH17</accession>
<dbReference type="CDD" id="cd00009">
    <property type="entry name" value="AAA"/>
    <property type="match status" value="1"/>
</dbReference>
<sequence>MFQRLSIIKFLQRCPSQVEDASNQAAHIIQLAREHFDHIRQVVLVLPPQVTFSEAAFFLRHTEWTRIRELYRSIWKLIIIDRSRETDRERGLHRLWPMLENAVDLEGEAAHNSLIGEETLEQQITKVEVIKRTDVVIDFVRHILRQLVPAHVFVLGPVPCDAELQYFGFTGLRRVDIYELFSTESDRRNYAIDVLYLALESVGVDVPLHSDDLTSCRELGFRVHAMLASLRSSKERALRWRKDNQLFIESLSTLCVVHLADDNRVENSCHTLLRKLQDVLKALSSIESTCTWRDAYERALLAFRVACNSPEARAKGIALAINEACIHFVDAVLMADYKDSLYTLTTAILEDSLREKDPNYLGNDKLPLRMLTRSDFEKRFLTPLVFDVTNGVRDSAKYGQEIVAGEQGHKIRQVLSGEMTLIFDQVQKCASALEPQICDVTEHEPSIALPTGRLQQSKVFSVFSHVHGGCAIVDIGFRCDGSYKPERRQGLLSIEFHQGIAGPTLSDAIISIAKEHGKTVRLQGSATIGDVRRNVKIECRLDGGASSQGIGYKTFIDGADISEENPVDVVMATDDTDPTSPQVQFLRIAQYISGMTWRKDTDRLPIADKAVQVAAAVEAEYRLNDPTHGDTYRKHFDVLNSVVYLASKQLLVHLDDLRKLIEQKWESSLNQHKQHALAACLLEALKNDSRVLALTGAELLLAKAMLQQLQLVVREVQVDNLSFVSKCSDLRERSKKPSISFVHLSVVGHLDSSKVIKFCDLVKNTSLRLLVVASPSTKAFAELAGVVKTISATNAFRSSKITQFSNPIFVSGLKMATQDFSSRAPMNAALTLLKRTCTLHVELFVERSCRNFYERIRRSRIENRLTIVCRRGQHLLPRLDGQDFLDLRSESNPLAVVRERLFAQQNVSTPSDAENLVVVVEDPTPSLALFVNGASVIDANLMFAPVAALDDAASTTRLASLLHLDPTKPIGLSVQWAAVQAAMTALNAAPINFNDFISAVPCCEWLDHRCRVQLYFLVVWGVPLETTAAVVPSIRNVCSLPLKATLLLSDEALSNTNVESAPSYLEIVVGGTVTLEDALDNSFALGQDIPWNRCRSAWSTAAPFSSATLMQVLSIYPFQLRVLCALGPSLFHTLSGVELFVEGRPLSWAVAVARKLAAATEMFKLGILKRNELSQLSVLKWLFLCLGWNDRINECVDRFGQRISPIEFDAEDFLALDSSNIVMDILEECVGTRATSRRSAMSSTTRHEISLILATLDGSPRLFATQPQIADYFLRPSREGGISEDSSILLMDTLLDPSQAFFIGAPFLNILKDSTLLRASALRGSCAVNDLWIWCNENERPMSHDIGLPLKTIVSKLSCNAWGFLLATMPDATESFISLLHSRSITTNGFGLEDVVNAAAQLASEVPTALDAITCAFLRCTVARTHLSLHNCPSLSHLEELIRSTNDGNGNTNILRYAMHFTRSEENRSYRQFRVELDDSRVMPASILNLQFLRDATASNFPVAVIFFKRCLTAAGRRALLRNVTELLRYSRDEASVLLEQMPCPSEETLEFAAAALWLHLPVASCPLSINASAALQCMRRVLSATTPQNAELQMSLPDWPQEEVRVATSELQDVVDTFRYFVETEYEIVPYVALALIGWVHYLPRGYLQALGSTGIVECVPQSLSTIIADQSSSGWPRYELKYALRPLPADLRTQFFVVQKYHLDLGPNQQKKSFDISHGVSNAIITQNLSFFATLRINGNATEDWEPVDATASRLCIILWFKALGLFANCLTEKACRDAFLALDAQTESRLKPALQEFDEALKTAEIKLRATAIVRSATLPSSMELHVLRHSALVKLFCSDSLQGVSYTLQTLSSVLVVLPQEAQRPADLFRHELNQKYYGEAYLANAVMSVTGSHQRKIMMETCFRIIACEIGYRLGQCWVALHPSKKSTVAQNVVDTPFQLLADDQLDVASKGCEMLLIIVDVALEMLQGDAYHRAELCSFITMAIGFQDEAAQQHLLVPLFDLMGGIGSDHMKNCTEILSHSPTTLAVGSQQRAFLFCSVACEAVFWRDAVLRGLCHRKTGRFSCAGFARTITLLRPVNRQMPIARHRQQRTDLATFAQLSGETKLPARARERRIRHTPALGRVSLFREPITHLMGNFRHDASDGIPSEHSDDTTKEHDINSLFQSTGHGNFSTAIIDISAITHIDIPKESIVTGGQFHVHAGLGCALVRVGEELRIVPLKELRNPTSQDATPASGDTQRSPNTSSATEFTICCYFEDYGEAWDFCASRHHPSTLVGNGFLLVSSSNGGWRLLIGLAHGESNKSIRPWHLLAFHVLLGLPLRGPSEDRLRGGRFQLLEWLCRRVCRGLARNQRSQPTASTTTHNVESVEDVRQLVCALVTSEDEQKERFNDVLQKFLGHVAEKLRDRNTDNVEELILDTEIRVALEAMSVSDRALLDRCGVMEKYASARLMEALSCSLDFLASSHALSIIAPGPNEKFHHATIKKLFGQHIAPMDLRKRLSEVRYKEELSRSIADRLIGTLQCSDPQPVTAVQPAPSDLLDTLTTSVHDVSDTLEVGTGLQQGSREDVFFGVAKSYDSAELVFLPIERKERYHYSLGLVVGFLLDKRLLHFSERGVNKALMLQWTLQVLRSPLPILWKEWFVLHLRTKAVWMPVFPVANTPTNCQRRIIAHLLAWRCESGSVREILCTAFGDLPSHCIRSNRIYGVIAMANPPVNEWLDDGYDIQVQDFSASALLPDDEEAFRLMTKRFNPMTTHVVVYGFDKAPMSDTLLKWLCEYTFRYPWRFFVLVNCDTTTNLPENRDRVSNLLTLRNRKTYTITLPVDVLHRDWKSFRELVPKANPQKEQYSRCCDWSKQLERDLVGVRRRSEELHEEAHHAEDLASPQVLLIHLVSPPGGGKSTFMQSLEGRKDIAKTFVRFDCSDDRLVEEALRSLLSEVMAGVDLKTNDTVLVADEYHMLPERKKIEFMQWAAENLSRVKIVMIANRSDPLDTKLIEELRKVYPSCKTIRSIRGRISALKVREVIQTTCSGLAEKKQTRSFFTFLCTLRGMLGDDAVSLRLEEHFPRSEKSSHKVNNYEFSKKLQDKLIMFGQDSILRILNAYDQLTMLVEKELSGIIYDTEREKIIFQLYRDSLLGPPTKLIVFTAMLIPLLLYVDPTDEKPVQPCDRALCYRDVVDNTNQLRRAPPAIKLAMWVRYVLAYVGKPEFFDDDDMEVLVNNSLRKLKVVDFPDFPIIQGESSLFKYPLSELTATFVNHHDLTDLDWIIRTVARRMAVNWLAVAQAWRQTPVTDSNKLCTIIEQAGPATVFMAMSPSNVLQLLKRNPTGAFHEIVVQSYPYNRIVDESLSDQSPYFFATYTEIVNKQWESPAALEAKVSKLLRLDVSPNDEAVRRNASRFLMWISSHGSMVSATSNHCAVQTDLVIKFVVLMSKVLKLSQKELADVWRGKYLAPVAELFSEIVHNTSRTLSHATNATAANDQGNVLIPLPMAAAIVSHGRIHDKWPFAMKLLHRILSNRMAMLSEREAIYLLDMGVLLQAEVPPRLVGALLQAEPHGWLSERHQNSLLCCNVVIDANDLNNEEQYTLNACRNVTLGLRKRSTAPVLQYAPIRHLFAEMHRTDPTTSSSPAPSTALV</sequence>
<protein>
    <submittedName>
        <fullName evidence="2">Uncharacterized protein</fullName>
    </submittedName>
</protein>
<gene>
    <name evidence="2" type="ORF">BSAL_50885</name>
</gene>
<feature type="compositionally biased region" description="Polar residues" evidence="1">
    <location>
        <begin position="2230"/>
        <end position="2250"/>
    </location>
</feature>
<proteinExistence type="predicted"/>
<dbReference type="InterPro" id="IPR027417">
    <property type="entry name" value="P-loop_NTPase"/>
</dbReference>
<dbReference type="Proteomes" id="UP000051952">
    <property type="component" value="Unassembled WGS sequence"/>
</dbReference>
<evidence type="ECO:0000313" key="2">
    <source>
        <dbReference type="EMBL" id="CUI11139.1"/>
    </source>
</evidence>
<reference evidence="3" key="1">
    <citation type="submission" date="2015-09" db="EMBL/GenBank/DDBJ databases">
        <authorList>
            <consortium name="Pathogen Informatics"/>
        </authorList>
    </citation>
    <scope>NUCLEOTIDE SEQUENCE [LARGE SCALE GENOMIC DNA]</scope>
    <source>
        <strain evidence="3">Lake Konstanz</strain>
    </source>
</reference>
<dbReference type="Gene3D" id="3.40.50.300">
    <property type="entry name" value="P-loop containing nucleotide triphosphate hydrolases"/>
    <property type="match status" value="1"/>
</dbReference>
<dbReference type="VEuPathDB" id="TriTrypDB:BSAL_50885"/>
<evidence type="ECO:0000313" key="3">
    <source>
        <dbReference type="Proteomes" id="UP000051952"/>
    </source>
</evidence>